<gene>
    <name evidence="2" type="ORF">ElyMa_005005600</name>
</gene>
<feature type="compositionally biased region" description="Low complexity" evidence="1">
    <location>
        <begin position="410"/>
        <end position="428"/>
    </location>
</feature>
<evidence type="ECO:0000313" key="3">
    <source>
        <dbReference type="Proteomes" id="UP000762676"/>
    </source>
</evidence>
<accession>A0AAV4J9Q4</accession>
<dbReference type="Proteomes" id="UP000762676">
    <property type="component" value="Unassembled WGS sequence"/>
</dbReference>
<sequence length="458" mass="48512">MCLPDHLLPKASGASLASLLVVLMEYPLPGPVIALLSQEKAALAPKSYLISSCKKSIKITLVYAKDQQSEEQQLVPAAVAAAAAASVPAAAFEATAASTSKASSASSLLSSSSSLSSSAERKKPRHASSSSKTSRKKKKKKGKSSRKSSRSTPSGIMLPRVSKLSESSTSPTSDLEAFCSGARANNSGDRNHTVAPPKQNDTLERDEDSCSTPEFPLLFGGHNEDMIGRERMSTVDSGVPSSNGTMAYEQTAESGASDEDHDVNETVETKSSRAEPSLRRERPSMLSTSRERMKPERGQTFTKKDNEGHRVLPVDLPRRTRGISDSSISSFSSSDENDKEKALKKTKDTKSNTQTFAGGAASFSRMGGGSETPLRREDQWQTWTRIPRTQAPPTATRQKSMAVPLVSNTSHRSASASSAGVSGASRGSTQNNPSGVAATRNGANQNEGGASWDGAENL</sequence>
<organism evidence="2 3">
    <name type="scientific">Elysia marginata</name>
    <dbReference type="NCBI Taxonomy" id="1093978"/>
    <lineage>
        <taxon>Eukaryota</taxon>
        <taxon>Metazoa</taxon>
        <taxon>Spiralia</taxon>
        <taxon>Lophotrochozoa</taxon>
        <taxon>Mollusca</taxon>
        <taxon>Gastropoda</taxon>
        <taxon>Heterobranchia</taxon>
        <taxon>Euthyneura</taxon>
        <taxon>Panpulmonata</taxon>
        <taxon>Sacoglossa</taxon>
        <taxon>Placobranchoidea</taxon>
        <taxon>Plakobranchidae</taxon>
        <taxon>Elysia</taxon>
    </lineage>
</organism>
<feature type="compositionally biased region" description="Low complexity" evidence="1">
    <location>
        <begin position="109"/>
        <end position="118"/>
    </location>
</feature>
<proteinExistence type="predicted"/>
<feature type="compositionally biased region" description="Basic and acidic residues" evidence="1">
    <location>
        <begin position="263"/>
        <end position="318"/>
    </location>
</feature>
<comment type="caution">
    <text evidence="2">The sequence shown here is derived from an EMBL/GenBank/DDBJ whole genome shotgun (WGS) entry which is preliminary data.</text>
</comment>
<name>A0AAV4J9Q4_9GAST</name>
<evidence type="ECO:0000313" key="2">
    <source>
        <dbReference type="EMBL" id="GFS18398.1"/>
    </source>
</evidence>
<protein>
    <submittedName>
        <fullName evidence="2">Uncharacterized protein</fullName>
    </submittedName>
</protein>
<feature type="compositionally biased region" description="Basic residues" evidence="1">
    <location>
        <begin position="133"/>
        <end position="149"/>
    </location>
</feature>
<feature type="compositionally biased region" description="Low complexity" evidence="1">
    <location>
        <begin position="162"/>
        <end position="176"/>
    </location>
</feature>
<feature type="compositionally biased region" description="Basic and acidic residues" evidence="1">
    <location>
        <begin position="222"/>
        <end position="233"/>
    </location>
</feature>
<feature type="compositionally biased region" description="Low complexity" evidence="1">
    <location>
        <begin position="323"/>
        <end position="334"/>
    </location>
</feature>
<feature type="compositionally biased region" description="Polar residues" evidence="1">
    <location>
        <begin position="234"/>
        <end position="245"/>
    </location>
</feature>
<feature type="region of interest" description="Disordered" evidence="1">
    <location>
        <begin position="109"/>
        <end position="458"/>
    </location>
</feature>
<dbReference type="AlphaFoldDB" id="A0AAV4J9Q4"/>
<keyword evidence="3" id="KW-1185">Reference proteome</keyword>
<evidence type="ECO:0000256" key="1">
    <source>
        <dbReference type="SAM" id="MobiDB-lite"/>
    </source>
</evidence>
<reference evidence="2 3" key="1">
    <citation type="journal article" date="2021" name="Elife">
        <title>Chloroplast acquisition without the gene transfer in kleptoplastic sea slugs, Plakobranchus ocellatus.</title>
        <authorList>
            <person name="Maeda T."/>
            <person name="Takahashi S."/>
            <person name="Yoshida T."/>
            <person name="Shimamura S."/>
            <person name="Takaki Y."/>
            <person name="Nagai Y."/>
            <person name="Toyoda A."/>
            <person name="Suzuki Y."/>
            <person name="Arimoto A."/>
            <person name="Ishii H."/>
            <person name="Satoh N."/>
            <person name="Nishiyama T."/>
            <person name="Hasebe M."/>
            <person name="Maruyama T."/>
            <person name="Minagawa J."/>
            <person name="Obokata J."/>
            <person name="Shigenobu S."/>
        </authorList>
    </citation>
    <scope>NUCLEOTIDE SEQUENCE [LARGE SCALE GENOMIC DNA]</scope>
</reference>
<feature type="compositionally biased region" description="Basic and acidic residues" evidence="1">
    <location>
        <begin position="336"/>
        <end position="350"/>
    </location>
</feature>
<dbReference type="EMBL" id="BMAT01010007">
    <property type="protein sequence ID" value="GFS18398.1"/>
    <property type="molecule type" value="Genomic_DNA"/>
</dbReference>